<dbReference type="GO" id="GO:0016788">
    <property type="term" value="F:hydrolase activity, acting on ester bonds"/>
    <property type="evidence" value="ECO:0007669"/>
    <property type="project" value="UniProtKB-ARBA"/>
</dbReference>
<reference evidence="4 5" key="1">
    <citation type="submission" date="2016-11" db="EMBL/GenBank/DDBJ databases">
        <authorList>
            <person name="Jaros S."/>
            <person name="Januszkiewicz K."/>
            <person name="Wedrychowicz H."/>
        </authorList>
    </citation>
    <scope>NUCLEOTIDE SEQUENCE [LARGE SCALE GENOMIC DNA]</scope>
    <source>
        <strain evidence="4 5">CECT 7868</strain>
    </source>
</reference>
<dbReference type="GO" id="GO:0004553">
    <property type="term" value="F:hydrolase activity, hydrolyzing O-glycosyl compounds"/>
    <property type="evidence" value="ECO:0007669"/>
    <property type="project" value="InterPro"/>
</dbReference>
<evidence type="ECO:0000313" key="4">
    <source>
        <dbReference type="EMBL" id="SHI36135.1"/>
    </source>
</evidence>
<dbReference type="Gene3D" id="3.40.50.1110">
    <property type="entry name" value="SGNH hydrolase"/>
    <property type="match status" value="1"/>
</dbReference>
<dbReference type="Pfam" id="PF00553">
    <property type="entry name" value="CBM_2"/>
    <property type="match status" value="1"/>
</dbReference>
<sequence>MNKLPLLAGVLSMALLPLFSQAEPDPDFHIYLALGQSNMQGEAHLPDTPISHPRVRALQSQNCSDSEYAYGTWRGHFQPIARCKEGDFPKQDGTYAPVGLSPADTFAVTMADAEGENVTIGIVGVSYGGSDIRAQLPNCADFDLCKPPYGDITGAPVVNGTTPIYPWILELAKKAQQVGVIKGIIFHQGETNTGQEVWVEYVRQFVNHLREDLNLDPEKVPFIAGELPRTGCCAVHNSLVHLLPDHIENTYWVSSGPMPDGTVLGDRGDHVHWNTDAVIEMGKRYAAKMLEVGDYPSDKRISASLKIKDDWENGYCAVVTVTNHGQSSVNWKANLNIEGTISQVINAEWEQNGTTLTLNGLSWNKTLKAGASISSVSFCAER</sequence>
<dbReference type="InterPro" id="IPR052940">
    <property type="entry name" value="Carb_Esterase_6"/>
</dbReference>
<dbReference type="GO" id="GO:0005975">
    <property type="term" value="P:carbohydrate metabolic process"/>
    <property type="evidence" value="ECO:0007669"/>
    <property type="project" value="InterPro"/>
</dbReference>
<keyword evidence="2" id="KW-0732">Signal</keyword>
<dbReference type="InterPro" id="IPR012291">
    <property type="entry name" value="CBM2_carb-bd_dom_sf"/>
</dbReference>
<name>A0A1M6AI28_9VIBR</name>
<dbReference type="InterPro" id="IPR008965">
    <property type="entry name" value="CBM2/CBM3_carb-bd_dom_sf"/>
</dbReference>
<feature type="signal peptide" evidence="2">
    <location>
        <begin position="1"/>
        <end position="22"/>
    </location>
</feature>
<dbReference type="InterPro" id="IPR005181">
    <property type="entry name" value="SASA"/>
</dbReference>
<dbReference type="InterPro" id="IPR036514">
    <property type="entry name" value="SGNH_hydro_sf"/>
</dbReference>
<dbReference type="STRING" id="1216006.VA7868_03583"/>
<organism evidence="4 5">
    <name type="scientific">Vibrio aerogenes CECT 7868</name>
    <dbReference type="NCBI Taxonomy" id="1216006"/>
    <lineage>
        <taxon>Bacteria</taxon>
        <taxon>Pseudomonadati</taxon>
        <taxon>Pseudomonadota</taxon>
        <taxon>Gammaproteobacteria</taxon>
        <taxon>Vibrionales</taxon>
        <taxon>Vibrionaceae</taxon>
        <taxon>Vibrio</taxon>
    </lineage>
</organism>
<evidence type="ECO:0000256" key="2">
    <source>
        <dbReference type="SAM" id="SignalP"/>
    </source>
</evidence>
<evidence type="ECO:0000256" key="1">
    <source>
        <dbReference type="ARBA" id="ARBA00022801"/>
    </source>
</evidence>
<dbReference type="OrthoDB" id="4241492at2"/>
<keyword evidence="1" id="KW-0378">Hydrolase</keyword>
<dbReference type="GO" id="GO:0030247">
    <property type="term" value="F:polysaccharide binding"/>
    <property type="evidence" value="ECO:0007669"/>
    <property type="project" value="InterPro"/>
</dbReference>
<dbReference type="SUPFAM" id="SSF49384">
    <property type="entry name" value="Carbohydrate-binding domain"/>
    <property type="match status" value="1"/>
</dbReference>
<dbReference type="EMBL" id="FQXZ01000039">
    <property type="protein sequence ID" value="SHI36135.1"/>
    <property type="molecule type" value="Genomic_DNA"/>
</dbReference>
<dbReference type="AlphaFoldDB" id="A0A1M6AI28"/>
<dbReference type="PANTHER" id="PTHR31988:SF19">
    <property type="entry name" value="9-O-ACETYL-N-ACETYLNEURAMINIC ACID DEACETYLASE-RELATED"/>
    <property type="match status" value="1"/>
</dbReference>
<evidence type="ECO:0000313" key="5">
    <source>
        <dbReference type="Proteomes" id="UP000184608"/>
    </source>
</evidence>
<gene>
    <name evidence="4" type="primary">axe1-6A_2</name>
    <name evidence="4" type="ORF">VA7868_03583</name>
</gene>
<dbReference type="SMART" id="SM00637">
    <property type="entry name" value="CBD_II"/>
    <property type="match status" value="1"/>
</dbReference>
<proteinExistence type="predicted"/>
<dbReference type="Gene3D" id="2.60.40.290">
    <property type="match status" value="1"/>
</dbReference>
<dbReference type="SUPFAM" id="SSF52266">
    <property type="entry name" value="SGNH hydrolase"/>
    <property type="match status" value="1"/>
</dbReference>
<evidence type="ECO:0000259" key="3">
    <source>
        <dbReference type="SMART" id="SM00637"/>
    </source>
</evidence>
<feature type="domain" description="CBM2" evidence="3">
    <location>
        <begin position="301"/>
        <end position="382"/>
    </location>
</feature>
<dbReference type="Pfam" id="PF03629">
    <property type="entry name" value="SASA"/>
    <property type="match status" value="1"/>
</dbReference>
<dbReference type="PANTHER" id="PTHR31988">
    <property type="entry name" value="ESTERASE, PUTATIVE (DUF303)-RELATED"/>
    <property type="match status" value="1"/>
</dbReference>
<dbReference type="Proteomes" id="UP000184608">
    <property type="component" value="Unassembled WGS sequence"/>
</dbReference>
<feature type="chain" id="PRO_5012838837" evidence="2">
    <location>
        <begin position="23"/>
        <end position="382"/>
    </location>
</feature>
<dbReference type="RefSeq" id="WP_073605180.1">
    <property type="nucleotide sequence ID" value="NZ_FQXZ01000039.1"/>
</dbReference>
<protein>
    <submittedName>
        <fullName evidence="4">Carbohydrate acetyl esterase/feruloyl esterase</fullName>
    </submittedName>
</protein>
<keyword evidence="5" id="KW-1185">Reference proteome</keyword>
<accession>A0A1M6AI28</accession>
<dbReference type="InterPro" id="IPR001919">
    <property type="entry name" value="CBD2"/>
</dbReference>